<dbReference type="AlphaFoldDB" id="A0A554NDB7"/>
<dbReference type="EMBL" id="QMDX01000002">
    <property type="protein sequence ID" value="TSD15387.1"/>
    <property type="molecule type" value="Genomic_DNA"/>
</dbReference>
<keyword evidence="1" id="KW-0472">Membrane</keyword>
<sequence>MRNDPRYAYRTHDPHENYTLEGLLAYAAVVPALVVLLAAPVLVLTMVVGFITACGVSRLRDGVR</sequence>
<keyword evidence="1" id="KW-1133">Transmembrane helix</keyword>
<name>A0A554NDB7_9EURY</name>
<protein>
    <submittedName>
        <fullName evidence="2">Uncharacterized protein</fullName>
    </submittedName>
</protein>
<reference evidence="2 3" key="1">
    <citation type="submission" date="2018-06" db="EMBL/GenBank/DDBJ databases">
        <title>Natronomonas sp. F16-60 a new haloarchaeon isolated from a solar saltern of Isla Cristina, Huelva, Spain.</title>
        <authorList>
            <person name="Duran-Viseras A."/>
            <person name="Sanchez-Porro C."/>
            <person name="Ventosa A."/>
        </authorList>
    </citation>
    <scope>NUCLEOTIDE SEQUENCE [LARGE SCALE GENOMIC DNA]</scope>
    <source>
        <strain evidence="2 3">F16-60</strain>
    </source>
</reference>
<accession>A0A554NDB7</accession>
<evidence type="ECO:0000313" key="2">
    <source>
        <dbReference type="EMBL" id="TSD15387.1"/>
    </source>
</evidence>
<keyword evidence="3" id="KW-1185">Reference proteome</keyword>
<evidence type="ECO:0000256" key="1">
    <source>
        <dbReference type="SAM" id="Phobius"/>
    </source>
</evidence>
<gene>
    <name evidence="2" type="ORF">DP107_05970</name>
</gene>
<organism evidence="2 3">
    <name type="scientific">Haloglomus irregulare</name>
    <dbReference type="NCBI Taxonomy" id="2234134"/>
    <lineage>
        <taxon>Archaea</taxon>
        <taxon>Methanobacteriati</taxon>
        <taxon>Methanobacteriota</taxon>
        <taxon>Stenosarchaea group</taxon>
        <taxon>Halobacteria</taxon>
        <taxon>Halobacteriales</taxon>
        <taxon>Natronomonadaceae</taxon>
        <taxon>Haloglomus</taxon>
    </lineage>
</organism>
<dbReference type="InParanoid" id="A0A554NDB7"/>
<proteinExistence type="predicted"/>
<feature type="transmembrane region" description="Helical" evidence="1">
    <location>
        <begin position="23"/>
        <end position="56"/>
    </location>
</feature>
<evidence type="ECO:0000313" key="3">
    <source>
        <dbReference type="Proteomes" id="UP000319894"/>
    </source>
</evidence>
<comment type="caution">
    <text evidence="2">The sequence shown here is derived from an EMBL/GenBank/DDBJ whole genome shotgun (WGS) entry which is preliminary data.</text>
</comment>
<keyword evidence="1" id="KW-0812">Transmembrane</keyword>
<dbReference type="Proteomes" id="UP000319894">
    <property type="component" value="Unassembled WGS sequence"/>
</dbReference>
<dbReference type="RefSeq" id="WP_144261226.1">
    <property type="nucleotide sequence ID" value="NZ_QMDX01000002.1"/>
</dbReference>